<name>A0ABY8QTM7_9MICO</name>
<proteinExistence type="predicted"/>
<dbReference type="RefSeq" id="WP_349639127.1">
    <property type="nucleotide sequence ID" value="NZ_CP090958.1"/>
</dbReference>
<dbReference type="InterPro" id="IPR002575">
    <property type="entry name" value="Aminoglycoside_PTrfase"/>
</dbReference>
<keyword evidence="3" id="KW-1185">Reference proteome</keyword>
<evidence type="ECO:0000313" key="3">
    <source>
        <dbReference type="Proteomes" id="UP001209083"/>
    </source>
</evidence>
<dbReference type="Gene3D" id="3.90.1200.10">
    <property type="match status" value="1"/>
</dbReference>
<evidence type="ECO:0000313" key="2">
    <source>
        <dbReference type="EMBL" id="WGW12328.1"/>
    </source>
</evidence>
<sequence>MLSHLLREVATNVPDPGEQVARVLEGAGSVVHLGTIWPGRAIYLLFAPGQRVPTVVLKVDDLERHKVRLRAEFANLTTVSSKESLHGTVPAPLALAQVGDKLVLAQTGIGGIPLNAVLRRRLLQSARGTERDHSLIVNWLRRFHAVSTPTAPNLLNPDVIHERLVRTLPDGPEQWTGLLSRVEGAGHDFAGTPIPQVWCHGDLGPSNCLSRGQNIGVIDWEGGPALGNPLGDLTLFLNYYARAMPVAGRKLLLHEEAFERAFLGEGWLARVTRSTFRKEMAVHGLPVEALPYLLLATLADMAGGTAGTAHSNRPNFRLAYQDRLGRYARYLMDNRLL</sequence>
<organism evidence="2 3">
    <name type="scientific">Saxibacter everestensis</name>
    <dbReference type="NCBI Taxonomy" id="2909229"/>
    <lineage>
        <taxon>Bacteria</taxon>
        <taxon>Bacillati</taxon>
        <taxon>Actinomycetota</taxon>
        <taxon>Actinomycetes</taxon>
        <taxon>Micrococcales</taxon>
        <taxon>Brevibacteriaceae</taxon>
        <taxon>Saxibacter</taxon>
    </lineage>
</organism>
<dbReference type="Proteomes" id="UP001209083">
    <property type="component" value="Chromosome"/>
</dbReference>
<dbReference type="EMBL" id="CP090958">
    <property type="protein sequence ID" value="WGW12328.1"/>
    <property type="molecule type" value="Genomic_DNA"/>
</dbReference>
<gene>
    <name evidence="2" type="ORF">LWF01_00745</name>
</gene>
<accession>A0ABY8QTM7</accession>
<dbReference type="SUPFAM" id="SSF56112">
    <property type="entry name" value="Protein kinase-like (PK-like)"/>
    <property type="match status" value="1"/>
</dbReference>
<dbReference type="Pfam" id="PF01636">
    <property type="entry name" value="APH"/>
    <property type="match status" value="1"/>
</dbReference>
<dbReference type="InterPro" id="IPR011009">
    <property type="entry name" value="Kinase-like_dom_sf"/>
</dbReference>
<feature type="domain" description="Aminoglycoside phosphotransferase" evidence="1">
    <location>
        <begin position="54"/>
        <end position="243"/>
    </location>
</feature>
<reference evidence="2 3" key="1">
    <citation type="submission" date="2023-05" db="EMBL/GenBank/DDBJ databases">
        <title>Lithophilousrod everest ZFBP1038 complete genpme.</title>
        <authorList>
            <person name="Tian M."/>
        </authorList>
    </citation>
    <scope>NUCLEOTIDE SEQUENCE [LARGE SCALE GENOMIC DNA]</scope>
    <source>
        <strain evidence="2 3">ZFBP1038</strain>
    </source>
</reference>
<protein>
    <submittedName>
        <fullName evidence="2">Phosphotransferase</fullName>
    </submittedName>
</protein>
<evidence type="ECO:0000259" key="1">
    <source>
        <dbReference type="Pfam" id="PF01636"/>
    </source>
</evidence>